<organism evidence="2 3">
    <name type="scientific">Pantoea allii</name>
    <dbReference type="NCBI Taxonomy" id="574096"/>
    <lineage>
        <taxon>Bacteria</taxon>
        <taxon>Pseudomonadati</taxon>
        <taxon>Pseudomonadota</taxon>
        <taxon>Gammaproteobacteria</taxon>
        <taxon>Enterobacterales</taxon>
        <taxon>Erwiniaceae</taxon>
        <taxon>Pantoea</taxon>
    </lineage>
</organism>
<dbReference type="EMBL" id="JAHVXZ010000008">
    <property type="protein sequence ID" value="MBW1258626.1"/>
    <property type="molecule type" value="Genomic_DNA"/>
</dbReference>
<dbReference type="OrthoDB" id="9961824at2"/>
<dbReference type="Proteomes" id="UP000245981">
    <property type="component" value="Unassembled WGS sequence"/>
</dbReference>
<evidence type="ECO:0000313" key="2">
    <source>
        <dbReference type="EMBL" id="PWK98594.1"/>
    </source>
</evidence>
<evidence type="ECO:0000313" key="4">
    <source>
        <dbReference type="Proteomes" id="UP001197236"/>
    </source>
</evidence>
<proteinExistence type="predicted"/>
<accession>A0A2V2BDJ5</accession>
<comment type="caution">
    <text evidence="2">The sequence shown here is derived from an EMBL/GenBank/DDBJ whole genome shotgun (WGS) entry which is preliminary data.</text>
</comment>
<sequence length="80" mass="8945">MNPLITLSFHGTQCKNQSQQDSHLTDALFLGDMFFAHNNDNEHHVKNYGLHGAAPGHFCVRNAVLDNHFHTSQKGAAIYI</sequence>
<dbReference type="Proteomes" id="UP001197236">
    <property type="component" value="Unassembled WGS sequence"/>
</dbReference>
<dbReference type="AlphaFoldDB" id="A0A2V2BDJ5"/>
<reference evidence="2 3" key="1">
    <citation type="submission" date="2018-05" db="EMBL/GenBank/DDBJ databases">
        <title>Genomic Encyclopedia of Type Strains, Phase IV (KMG-V): Genome sequencing to study the core and pangenomes of soil and plant-associated prokaryotes.</title>
        <authorList>
            <person name="Whitman W."/>
        </authorList>
    </citation>
    <scope>NUCLEOTIDE SEQUENCE [LARGE SCALE GENOMIC DNA]</scope>
    <source>
        <strain evidence="2 3">PNA 200-10</strain>
    </source>
</reference>
<dbReference type="EMBL" id="QGHF01000003">
    <property type="protein sequence ID" value="PWK98594.1"/>
    <property type="molecule type" value="Genomic_DNA"/>
</dbReference>
<reference evidence="1 4" key="2">
    <citation type="submission" date="2021-07" db="EMBL/GenBank/DDBJ databases">
        <title>A novel phosphonate cluster across the Pantoea species complex is important for pathogenicity in onion.</title>
        <authorList>
            <person name="Zhao M."/>
            <person name="Stice S."/>
            <person name="Shin G.Y."/>
            <person name="Coutinho T."/>
            <person name="Gitaitis R."/>
            <person name="Kvitko B."/>
            <person name="Dutta B."/>
        </authorList>
    </citation>
    <scope>NUCLEOTIDE SEQUENCE [LARGE SCALE GENOMIC DNA]</scope>
    <source>
        <strain evidence="1 4">BD 382</strain>
    </source>
</reference>
<evidence type="ECO:0000313" key="3">
    <source>
        <dbReference type="Proteomes" id="UP000245981"/>
    </source>
</evidence>
<protein>
    <submittedName>
        <fullName evidence="2">Uncharacterized protein</fullName>
    </submittedName>
</protein>
<evidence type="ECO:0000313" key="1">
    <source>
        <dbReference type="EMBL" id="MBW1258626.1"/>
    </source>
</evidence>
<gene>
    <name evidence="2" type="ORF">C7431_103364</name>
    <name evidence="1" type="ORF">KYI95_15720</name>
</gene>
<name>A0A2V2BDJ5_9GAMM</name>
<keyword evidence="4" id="KW-1185">Reference proteome</keyword>